<dbReference type="InterPro" id="IPR015424">
    <property type="entry name" value="PyrdxlP-dep_Trfase"/>
</dbReference>
<gene>
    <name evidence="9" type="ORF">EV653_4327</name>
</gene>
<evidence type="ECO:0000256" key="6">
    <source>
        <dbReference type="PIRSR" id="PIRSR602129-50"/>
    </source>
</evidence>
<feature type="region of interest" description="Disordered" evidence="8">
    <location>
        <begin position="29"/>
        <end position="49"/>
    </location>
</feature>
<dbReference type="GO" id="GO:0019752">
    <property type="term" value="P:carboxylic acid metabolic process"/>
    <property type="evidence" value="ECO:0007669"/>
    <property type="project" value="InterPro"/>
</dbReference>
<comment type="caution">
    <text evidence="9">The sequence shown here is derived from an EMBL/GenBank/DDBJ whole genome shotgun (WGS) entry which is preliminary data.</text>
</comment>
<evidence type="ECO:0000256" key="1">
    <source>
        <dbReference type="ARBA" id="ARBA00001933"/>
    </source>
</evidence>
<feature type="modified residue" description="N6-(pyridoxal phosphate)lysine" evidence="6">
    <location>
        <position position="303"/>
    </location>
</feature>
<evidence type="ECO:0000313" key="10">
    <source>
        <dbReference type="Proteomes" id="UP000295146"/>
    </source>
</evidence>
<dbReference type="InterPro" id="IPR015422">
    <property type="entry name" value="PyrdxlP-dep_Trfase_small"/>
</dbReference>
<feature type="compositionally biased region" description="Low complexity" evidence="8">
    <location>
        <begin position="40"/>
        <end position="49"/>
    </location>
</feature>
<dbReference type="InterPro" id="IPR015421">
    <property type="entry name" value="PyrdxlP-dep_Trfase_major"/>
</dbReference>
<comment type="cofactor">
    <cofactor evidence="1 6 7">
        <name>pyridoxal 5'-phosphate</name>
        <dbReference type="ChEBI" id="CHEBI:597326"/>
    </cofactor>
</comment>
<evidence type="ECO:0000256" key="3">
    <source>
        <dbReference type="ARBA" id="ARBA00022793"/>
    </source>
</evidence>
<organism evidence="9 10">
    <name type="scientific">Kribbella pratensis</name>
    <dbReference type="NCBI Taxonomy" id="2512112"/>
    <lineage>
        <taxon>Bacteria</taxon>
        <taxon>Bacillati</taxon>
        <taxon>Actinomycetota</taxon>
        <taxon>Actinomycetes</taxon>
        <taxon>Propionibacteriales</taxon>
        <taxon>Kribbellaceae</taxon>
        <taxon>Kribbella</taxon>
    </lineage>
</organism>
<dbReference type="GO" id="GO:0004058">
    <property type="term" value="F:aromatic-L-amino-acid decarboxylase activity"/>
    <property type="evidence" value="ECO:0007669"/>
    <property type="project" value="UniProtKB-ARBA"/>
</dbReference>
<keyword evidence="5 7" id="KW-0456">Lyase</keyword>
<dbReference type="PANTHER" id="PTHR11999:SF70">
    <property type="entry name" value="MIP05841P"/>
    <property type="match status" value="1"/>
</dbReference>
<evidence type="ECO:0000256" key="4">
    <source>
        <dbReference type="ARBA" id="ARBA00022898"/>
    </source>
</evidence>
<evidence type="ECO:0000256" key="7">
    <source>
        <dbReference type="RuleBase" id="RU000382"/>
    </source>
</evidence>
<dbReference type="SUPFAM" id="SSF53383">
    <property type="entry name" value="PLP-dependent transferases"/>
    <property type="match status" value="1"/>
</dbReference>
<dbReference type="RefSeq" id="WP_134105491.1">
    <property type="nucleotide sequence ID" value="NZ_SODP01000002.1"/>
</dbReference>
<keyword evidence="3" id="KW-0210">Decarboxylase</keyword>
<evidence type="ECO:0000256" key="8">
    <source>
        <dbReference type="SAM" id="MobiDB-lite"/>
    </source>
</evidence>
<dbReference type="EMBL" id="SODP01000002">
    <property type="protein sequence ID" value="TDW70286.1"/>
    <property type="molecule type" value="Genomic_DNA"/>
</dbReference>
<dbReference type="InterPro" id="IPR002129">
    <property type="entry name" value="PyrdxlP-dep_de-COase"/>
</dbReference>
<dbReference type="GO" id="GO:0030170">
    <property type="term" value="F:pyridoxal phosphate binding"/>
    <property type="evidence" value="ECO:0007669"/>
    <property type="project" value="InterPro"/>
</dbReference>
<keyword evidence="10" id="KW-1185">Reference proteome</keyword>
<dbReference type="Pfam" id="PF00282">
    <property type="entry name" value="Pyridoxal_deC"/>
    <property type="match status" value="1"/>
</dbReference>
<evidence type="ECO:0000313" key="9">
    <source>
        <dbReference type="EMBL" id="TDW70286.1"/>
    </source>
</evidence>
<feature type="compositionally biased region" description="Basic and acidic residues" evidence="8">
    <location>
        <begin position="29"/>
        <end position="38"/>
    </location>
</feature>
<keyword evidence="4 6" id="KW-0663">Pyridoxal phosphate</keyword>
<evidence type="ECO:0000256" key="2">
    <source>
        <dbReference type="ARBA" id="ARBA00009533"/>
    </source>
</evidence>
<dbReference type="Gene3D" id="3.40.640.10">
    <property type="entry name" value="Type I PLP-dependent aspartate aminotransferase-like (Major domain)"/>
    <property type="match status" value="1"/>
</dbReference>
<reference evidence="9 10" key="1">
    <citation type="submission" date="2019-03" db="EMBL/GenBank/DDBJ databases">
        <title>Genomic Encyclopedia of Type Strains, Phase III (KMG-III): the genomes of soil and plant-associated and newly described type strains.</title>
        <authorList>
            <person name="Whitman W."/>
        </authorList>
    </citation>
    <scope>NUCLEOTIDE SEQUENCE [LARGE SCALE GENOMIC DNA]</scope>
    <source>
        <strain evidence="9 10">VKM Ac-2573</strain>
    </source>
</reference>
<name>A0A4R8C3F4_9ACTN</name>
<protein>
    <submittedName>
        <fullName evidence="9">Glutamate/tyrosine decarboxylase-like PLP-dependent enzyme</fullName>
    </submittedName>
</protein>
<sequence>MVEWEGPLSEAYERALTYLENLPERRVGPRATSKELHEALGGPLPTGPTDPREVVEHLAKGVDDGLLPSGSGRFFGFVFGGATPASLAADWLTTVWDQNAGLYAASPAAAVVEDVTARWLVELFGLPSTTSVGFVTGAQMANFTGLAAARHEVLRRAGWDVERDGLIGAPPIRVLAGAERHDTIDRALRFLGLGTNSIVPIAVDEQGRMRADALAEALDADPGRTTGAGGNAIDRPTIVCAQAGNVNTGAFDPIAEICEIAHAHRAWVHVDGAFGLWAAVSPGLRQLVDGIDRADSWATDAHKWLNVPYDSGIVLCAHPEPHRAAMSIRAAYLIQDEDGERDSLDYNPEFSRRARGTPVYAAIRALGRDGIAEIVDRCHAMARRFADRLKTNDVQVLNDVVLNQVLVRFGDDATTRRVITDVQNEGTCWMSGTTWQGKAAMRISVSNWTTDEADIDRSAAAVLRCLQQVRG</sequence>
<accession>A0A4R8C3F4</accession>
<dbReference type="InterPro" id="IPR010977">
    <property type="entry name" value="Aromatic_deC"/>
</dbReference>
<comment type="similarity">
    <text evidence="2 7">Belongs to the group II decarboxylase family.</text>
</comment>
<dbReference type="Proteomes" id="UP000295146">
    <property type="component" value="Unassembled WGS sequence"/>
</dbReference>
<dbReference type="AlphaFoldDB" id="A0A4R8C3F4"/>
<dbReference type="Gene3D" id="3.90.1150.10">
    <property type="entry name" value="Aspartate Aminotransferase, domain 1"/>
    <property type="match status" value="1"/>
</dbReference>
<proteinExistence type="inferred from homology"/>
<dbReference type="PANTHER" id="PTHR11999">
    <property type="entry name" value="GROUP II PYRIDOXAL-5-PHOSPHATE DECARBOXYLASE"/>
    <property type="match status" value="1"/>
</dbReference>
<dbReference type="OrthoDB" id="3335676at2"/>
<evidence type="ECO:0000256" key="5">
    <source>
        <dbReference type="ARBA" id="ARBA00023239"/>
    </source>
</evidence>